<dbReference type="GO" id="GO:0001228">
    <property type="term" value="F:DNA-binding transcription activator activity, RNA polymerase II-specific"/>
    <property type="evidence" value="ECO:0007669"/>
    <property type="project" value="TreeGrafter"/>
</dbReference>
<feature type="region of interest" description="Disordered" evidence="7">
    <location>
        <begin position="130"/>
        <end position="173"/>
    </location>
</feature>
<dbReference type="EMBL" id="KE123932">
    <property type="protein sequence ID" value="EPB89610.1"/>
    <property type="molecule type" value="Genomic_DNA"/>
</dbReference>
<evidence type="ECO:0000313" key="9">
    <source>
        <dbReference type="EMBL" id="EPB89610.1"/>
    </source>
</evidence>
<dbReference type="SUPFAM" id="SSF57959">
    <property type="entry name" value="Leucine zipper domain"/>
    <property type="match status" value="1"/>
</dbReference>
<evidence type="ECO:0000313" key="10">
    <source>
        <dbReference type="Proteomes" id="UP000014254"/>
    </source>
</evidence>
<comment type="subcellular location">
    <subcellularLocation>
        <location evidence="1">Nucleus</location>
    </subcellularLocation>
</comment>
<evidence type="ECO:0000259" key="8">
    <source>
        <dbReference type="PROSITE" id="PS50217"/>
    </source>
</evidence>
<evidence type="ECO:0000256" key="3">
    <source>
        <dbReference type="ARBA" id="ARBA00023125"/>
    </source>
</evidence>
<dbReference type="Gene3D" id="1.20.5.170">
    <property type="match status" value="1"/>
</dbReference>
<organism evidence="9 10">
    <name type="scientific">Mucor circinelloides f. circinelloides (strain 1006PhL)</name>
    <name type="common">Mucormycosis agent</name>
    <name type="synonym">Calyptromyces circinelloides</name>
    <dbReference type="NCBI Taxonomy" id="1220926"/>
    <lineage>
        <taxon>Eukaryota</taxon>
        <taxon>Fungi</taxon>
        <taxon>Fungi incertae sedis</taxon>
        <taxon>Mucoromycota</taxon>
        <taxon>Mucoromycotina</taxon>
        <taxon>Mucoromycetes</taxon>
        <taxon>Mucorales</taxon>
        <taxon>Mucorineae</taxon>
        <taxon>Mucoraceae</taxon>
        <taxon>Mucor</taxon>
    </lineage>
</organism>
<dbReference type="GO" id="GO:0000977">
    <property type="term" value="F:RNA polymerase II transcription regulatory region sequence-specific DNA binding"/>
    <property type="evidence" value="ECO:0007669"/>
    <property type="project" value="TreeGrafter"/>
</dbReference>
<reference evidence="10" key="1">
    <citation type="submission" date="2013-05" db="EMBL/GenBank/DDBJ databases">
        <title>The Genome sequence of Mucor circinelloides f. circinelloides 1006PhL.</title>
        <authorList>
            <consortium name="The Broad Institute Genomics Platform"/>
            <person name="Cuomo C."/>
            <person name="Earl A."/>
            <person name="Findley K."/>
            <person name="Lee S.C."/>
            <person name="Walker B."/>
            <person name="Young S."/>
            <person name="Zeng Q."/>
            <person name="Gargeya S."/>
            <person name="Fitzgerald M."/>
            <person name="Haas B."/>
            <person name="Abouelleil A."/>
            <person name="Allen A.W."/>
            <person name="Alvarado L."/>
            <person name="Arachchi H.M."/>
            <person name="Berlin A.M."/>
            <person name="Chapman S.B."/>
            <person name="Gainer-Dewar J."/>
            <person name="Goldberg J."/>
            <person name="Griggs A."/>
            <person name="Gujja S."/>
            <person name="Hansen M."/>
            <person name="Howarth C."/>
            <person name="Imamovic A."/>
            <person name="Ireland A."/>
            <person name="Larimer J."/>
            <person name="McCowan C."/>
            <person name="Murphy C."/>
            <person name="Pearson M."/>
            <person name="Poon T.W."/>
            <person name="Priest M."/>
            <person name="Roberts A."/>
            <person name="Saif S."/>
            <person name="Shea T."/>
            <person name="Sisk P."/>
            <person name="Sykes S."/>
            <person name="Wortman J."/>
            <person name="Nusbaum C."/>
            <person name="Birren B."/>
        </authorList>
    </citation>
    <scope>NUCLEOTIDE SEQUENCE [LARGE SCALE GENOMIC DNA]</scope>
    <source>
        <strain evidence="10">1006PhL</strain>
    </source>
</reference>
<dbReference type="FunCoup" id="S2KBD0">
    <property type="interactions" value="220"/>
</dbReference>
<dbReference type="PANTHER" id="PTHR13044:SF14">
    <property type="entry name" value="CRYPTOCEPHAL, ISOFORM A"/>
    <property type="match status" value="1"/>
</dbReference>
<evidence type="ECO:0000256" key="6">
    <source>
        <dbReference type="SAM" id="Coils"/>
    </source>
</evidence>
<keyword evidence="10" id="KW-1185">Reference proteome</keyword>
<evidence type="ECO:0000256" key="2">
    <source>
        <dbReference type="ARBA" id="ARBA00023015"/>
    </source>
</evidence>
<dbReference type="Pfam" id="PF07716">
    <property type="entry name" value="bZIP_2"/>
    <property type="match status" value="1"/>
</dbReference>
<dbReference type="InParanoid" id="S2KBD0"/>
<keyword evidence="2" id="KW-0805">Transcription regulation</keyword>
<keyword evidence="5" id="KW-0539">Nucleus</keyword>
<keyword evidence="4" id="KW-0804">Transcription</keyword>
<dbReference type="Proteomes" id="UP000014254">
    <property type="component" value="Unassembled WGS sequence"/>
</dbReference>
<evidence type="ECO:0000256" key="4">
    <source>
        <dbReference type="ARBA" id="ARBA00023163"/>
    </source>
</evidence>
<feature type="domain" description="BZIP" evidence="8">
    <location>
        <begin position="159"/>
        <end position="222"/>
    </location>
</feature>
<keyword evidence="6" id="KW-0175">Coiled coil</keyword>
<evidence type="ECO:0000256" key="5">
    <source>
        <dbReference type="ARBA" id="ARBA00023242"/>
    </source>
</evidence>
<feature type="coiled-coil region" evidence="6">
    <location>
        <begin position="184"/>
        <end position="218"/>
    </location>
</feature>
<dbReference type="PANTHER" id="PTHR13044">
    <property type="entry name" value="ACTIVATING TRANSCRIPTION FACTOR ATF 4/5"/>
    <property type="match status" value="1"/>
</dbReference>
<dbReference type="STRING" id="1220926.S2KBD0"/>
<dbReference type="InterPro" id="IPR004827">
    <property type="entry name" value="bZIP"/>
</dbReference>
<dbReference type="OrthoDB" id="1939598at2759"/>
<dbReference type="VEuPathDB" id="FungiDB:HMPREF1544_03542"/>
<sequence>MSYISSLNLLGDDSPVPLSEEALSEELAIWANAQFTFDTKPGQALADDSYKAVADQHDLFATFASLNDLQPQNNNLMNTYLNSNNYLLPSTSSSVKTIQPTQQQQQLQSQLPRIAPAPLQQQPQTKLPIHQIQNTPSVPSKKRKASIAVKESNDEEHTDAIEEDKRKRNTAASARFRMKKKLREQALEQTAKEMTIKAEALEKRVIELEKEAKWLRALVVEKDPALLNTE</sequence>
<evidence type="ECO:0000256" key="1">
    <source>
        <dbReference type="ARBA" id="ARBA00004123"/>
    </source>
</evidence>
<dbReference type="PROSITE" id="PS00036">
    <property type="entry name" value="BZIP_BASIC"/>
    <property type="match status" value="1"/>
</dbReference>
<dbReference type="OMA" id="ELAIWAN"/>
<proteinExistence type="predicted"/>
<gene>
    <name evidence="9" type="ORF">HMPREF1544_03542</name>
</gene>
<name>S2KBD0_MUCC1</name>
<protein>
    <recommendedName>
        <fullName evidence="8">BZIP domain-containing protein</fullName>
    </recommendedName>
</protein>
<dbReference type="eggNOG" id="ENOG502S7ZI">
    <property type="taxonomic scope" value="Eukaryota"/>
</dbReference>
<dbReference type="PROSITE" id="PS50217">
    <property type="entry name" value="BZIP"/>
    <property type="match status" value="1"/>
</dbReference>
<evidence type="ECO:0000256" key="7">
    <source>
        <dbReference type="SAM" id="MobiDB-lite"/>
    </source>
</evidence>
<dbReference type="InterPro" id="IPR046347">
    <property type="entry name" value="bZIP_sf"/>
</dbReference>
<keyword evidence="3" id="KW-0238">DNA-binding</keyword>
<accession>S2KBD0</accession>
<dbReference type="AlphaFoldDB" id="S2KBD0"/>
<dbReference type="GO" id="GO:0005634">
    <property type="term" value="C:nucleus"/>
    <property type="evidence" value="ECO:0007669"/>
    <property type="project" value="UniProtKB-SubCell"/>
</dbReference>
<dbReference type="CDD" id="cd14705">
    <property type="entry name" value="bZIP_Zip1"/>
    <property type="match status" value="1"/>
</dbReference>